<feature type="signal peptide" evidence="3">
    <location>
        <begin position="1"/>
        <end position="20"/>
    </location>
</feature>
<evidence type="ECO:0000259" key="4">
    <source>
        <dbReference type="Pfam" id="PF00656"/>
    </source>
</evidence>
<dbReference type="Pfam" id="PF08139">
    <property type="entry name" value="LPAM_1"/>
    <property type="match status" value="1"/>
</dbReference>
<dbReference type="GO" id="GO:0006508">
    <property type="term" value="P:proteolysis"/>
    <property type="evidence" value="ECO:0007669"/>
    <property type="project" value="InterPro"/>
</dbReference>
<dbReference type="Pfam" id="PF00656">
    <property type="entry name" value="Peptidase_C14"/>
    <property type="match status" value="1"/>
</dbReference>
<dbReference type="InterPro" id="IPR029030">
    <property type="entry name" value="Caspase-like_dom_sf"/>
</dbReference>
<keyword evidence="2 3" id="KW-0732">Signal</keyword>
<dbReference type="InterPro" id="IPR011600">
    <property type="entry name" value="Pept_C14_caspase"/>
</dbReference>
<feature type="chain" id="PRO_5039016737" description="Type IV secretion system putative lipoprotein virB7" evidence="3">
    <location>
        <begin position="21"/>
        <end position="325"/>
    </location>
</feature>
<dbReference type="EMBL" id="DXHU01000023">
    <property type="protein sequence ID" value="HIV99401.1"/>
    <property type="molecule type" value="Genomic_DNA"/>
</dbReference>
<evidence type="ECO:0000256" key="1">
    <source>
        <dbReference type="ARBA" id="ARBA00017922"/>
    </source>
</evidence>
<accession>A0A9D1PVJ0</accession>
<dbReference type="Proteomes" id="UP000823936">
    <property type="component" value="Unassembled WGS sequence"/>
</dbReference>
<evidence type="ECO:0000256" key="2">
    <source>
        <dbReference type="ARBA" id="ARBA00022729"/>
    </source>
</evidence>
<evidence type="ECO:0000313" key="6">
    <source>
        <dbReference type="Proteomes" id="UP000823936"/>
    </source>
</evidence>
<dbReference type="InterPro" id="IPR012640">
    <property type="entry name" value="Membr_lipoprot_lipid_attach_CS"/>
</dbReference>
<protein>
    <recommendedName>
        <fullName evidence="1">Type IV secretion system putative lipoprotein virB7</fullName>
    </recommendedName>
</protein>
<dbReference type="SUPFAM" id="SSF52129">
    <property type="entry name" value="Caspase-like"/>
    <property type="match status" value="1"/>
</dbReference>
<dbReference type="AlphaFoldDB" id="A0A9D1PVJ0"/>
<sequence length="325" mass="36980">MKKIFFILLALVFVSSCSFAPLEETSGRKYHIISIAASYEKAGEKINTLKATVPDQEKLTAQLELVFSSLGYEYDVFEYNDEMNEDYIFSYRYYSSSDKEENIKPFNPGKKTEEASELFEIIKDKVKADKDDVIIFYYAGHGTENGDLAFYYDNSSEHSYSIMTVRMLLDDFLSSYDCTKLVILDSCYSGTFVENSSLESVFTYTEKDGEWITDSFPDIGSLIAGSFTSTFMSNAKDEKRTYILSGSSEKQLSYESTKEDGHGFLTIAVLEALGYNRETEKVGYPRWKSLSCAELYRMTLDNMGSDILSQSPLFSSSRFDTMLFI</sequence>
<dbReference type="PROSITE" id="PS51257">
    <property type="entry name" value="PROKAR_LIPOPROTEIN"/>
    <property type="match status" value="1"/>
</dbReference>
<reference evidence="5" key="1">
    <citation type="journal article" date="2021" name="PeerJ">
        <title>Extensive microbial diversity within the chicken gut microbiome revealed by metagenomics and culture.</title>
        <authorList>
            <person name="Gilroy R."/>
            <person name="Ravi A."/>
            <person name="Getino M."/>
            <person name="Pursley I."/>
            <person name="Horton D.L."/>
            <person name="Alikhan N.F."/>
            <person name="Baker D."/>
            <person name="Gharbi K."/>
            <person name="Hall N."/>
            <person name="Watson M."/>
            <person name="Adriaenssens E.M."/>
            <person name="Foster-Nyarko E."/>
            <person name="Jarju S."/>
            <person name="Secka A."/>
            <person name="Antonio M."/>
            <person name="Oren A."/>
            <person name="Chaudhuri R.R."/>
            <person name="La Ragione R."/>
            <person name="Hildebrand F."/>
            <person name="Pallen M.J."/>
        </authorList>
    </citation>
    <scope>NUCLEOTIDE SEQUENCE</scope>
    <source>
        <strain evidence="5">Gambia11-129</strain>
    </source>
</reference>
<dbReference type="GO" id="GO:0004197">
    <property type="term" value="F:cysteine-type endopeptidase activity"/>
    <property type="evidence" value="ECO:0007669"/>
    <property type="project" value="InterPro"/>
</dbReference>
<proteinExistence type="predicted"/>
<gene>
    <name evidence="5" type="ORF">IAB12_06470</name>
</gene>
<feature type="domain" description="Peptidase C14 caspase" evidence="4">
    <location>
        <begin position="62"/>
        <end position="316"/>
    </location>
</feature>
<evidence type="ECO:0000256" key="3">
    <source>
        <dbReference type="SAM" id="SignalP"/>
    </source>
</evidence>
<dbReference type="Gene3D" id="3.40.50.1460">
    <property type="match status" value="1"/>
</dbReference>
<evidence type="ECO:0000313" key="5">
    <source>
        <dbReference type="EMBL" id="HIV99401.1"/>
    </source>
</evidence>
<reference evidence="5" key="2">
    <citation type="submission" date="2021-04" db="EMBL/GenBank/DDBJ databases">
        <authorList>
            <person name="Gilroy R."/>
        </authorList>
    </citation>
    <scope>NUCLEOTIDE SEQUENCE</scope>
    <source>
        <strain evidence="5">Gambia11-129</strain>
    </source>
</reference>
<comment type="caution">
    <text evidence="5">The sequence shown here is derived from an EMBL/GenBank/DDBJ whole genome shotgun (WGS) entry which is preliminary data.</text>
</comment>
<organism evidence="5 6">
    <name type="scientific">Candidatus Ornithospirochaeta avicola</name>
    <dbReference type="NCBI Taxonomy" id="2840896"/>
    <lineage>
        <taxon>Bacteria</taxon>
        <taxon>Pseudomonadati</taxon>
        <taxon>Spirochaetota</taxon>
        <taxon>Spirochaetia</taxon>
        <taxon>Spirochaetales</taxon>
        <taxon>Spirochaetaceae</taxon>
        <taxon>Spirochaetaceae incertae sedis</taxon>
        <taxon>Candidatus Ornithospirochaeta</taxon>
    </lineage>
</organism>
<name>A0A9D1PVJ0_9SPIO</name>